<evidence type="ECO:0000256" key="3">
    <source>
        <dbReference type="ARBA" id="ARBA00022448"/>
    </source>
</evidence>
<evidence type="ECO:0000256" key="10">
    <source>
        <dbReference type="ARBA" id="ARBA00023136"/>
    </source>
</evidence>
<dbReference type="SMART" id="SM00665">
    <property type="entry name" value="B561"/>
    <property type="match status" value="1"/>
</dbReference>
<evidence type="ECO:0000256" key="7">
    <source>
        <dbReference type="ARBA" id="ARBA00022982"/>
    </source>
</evidence>
<dbReference type="InterPro" id="IPR045150">
    <property type="entry name" value="CYB561D1/2"/>
</dbReference>
<dbReference type="EMBL" id="GAKP01006207">
    <property type="protein sequence ID" value="JAC52745.1"/>
    <property type="molecule type" value="Transcribed_RNA"/>
</dbReference>
<dbReference type="PANTHER" id="PTHR15422">
    <property type="entry name" value="OS05G0565100 PROTEIN"/>
    <property type="match status" value="1"/>
</dbReference>
<organism evidence="14">
    <name type="scientific">Bactrocera dorsalis</name>
    <name type="common">Oriental fruit fly</name>
    <name type="synonym">Dacus dorsalis</name>
    <dbReference type="NCBI Taxonomy" id="27457"/>
    <lineage>
        <taxon>Eukaryota</taxon>
        <taxon>Metazoa</taxon>
        <taxon>Ecdysozoa</taxon>
        <taxon>Arthropoda</taxon>
        <taxon>Hexapoda</taxon>
        <taxon>Insecta</taxon>
        <taxon>Pterygota</taxon>
        <taxon>Neoptera</taxon>
        <taxon>Endopterygota</taxon>
        <taxon>Diptera</taxon>
        <taxon>Brachycera</taxon>
        <taxon>Muscomorpha</taxon>
        <taxon>Tephritoidea</taxon>
        <taxon>Tephritidae</taxon>
        <taxon>Bactrocera</taxon>
        <taxon>Bactrocera</taxon>
    </lineage>
</organism>
<dbReference type="EMBL" id="GAKP01006206">
    <property type="protein sequence ID" value="JAC52746.1"/>
    <property type="molecule type" value="Transcribed_RNA"/>
</dbReference>
<keyword evidence="4" id="KW-0349">Heme</keyword>
<keyword evidence="8 12" id="KW-1133">Transmembrane helix</keyword>
<dbReference type="GO" id="GO:0046872">
    <property type="term" value="F:metal ion binding"/>
    <property type="evidence" value="ECO:0007669"/>
    <property type="project" value="UniProtKB-KW"/>
</dbReference>
<evidence type="ECO:0000256" key="6">
    <source>
        <dbReference type="ARBA" id="ARBA00022723"/>
    </source>
</evidence>
<dbReference type="Gene3D" id="1.20.120.1770">
    <property type="match status" value="1"/>
</dbReference>
<keyword evidence="10 12" id="KW-0472">Membrane</keyword>
<proteinExistence type="predicted"/>
<comment type="cofactor">
    <cofactor evidence="1">
        <name>heme b</name>
        <dbReference type="ChEBI" id="CHEBI:60344"/>
    </cofactor>
</comment>
<evidence type="ECO:0000256" key="12">
    <source>
        <dbReference type="SAM" id="Phobius"/>
    </source>
</evidence>
<keyword evidence="7" id="KW-0249">Electron transport</keyword>
<feature type="transmembrane region" description="Helical" evidence="12">
    <location>
        <begin position="37"/>
        <end position="57"/>
    </location>
</feature>
<dbReference type="Pfam" id="PF03188">
    <property type="entry name" value="Cytochrom_B561"/>
    <property type="match status" value="1"/>
</dbReference>
<dbReference type="GO" id="GO:0140571">
    <property type="term" value="F:transmembrane ascorbate ferrireductase activity"/>
    <property type="evidence" value="ECO:0007669"/>
    <property type="project" value="UniProtKB-EC"/>
</dbReference>
<name>A0A034WF51_BACDO</name>
<keyword evidence="3" id="KW-0813">Transport</keyword>
<feature type="transmembrane region" description="Helical" evidence="12">
    <location>
        <begin position="144"/>
        <end position="162"/>
    </location>
</feature>
<dbReference type="InterPro" id="IPR006593">
    <property type="entry name" value="Cyt_b561/ferric_Rdtase_TM"/>
</dbReference>
<keyword evidence="5 12" id="KW-0812">Transmembrane</keyword>
<dbReference type="EC" id="7.2.1.3" evidence="11"/>
<evidence type="ECO:0000256" key="1">
    <source>
        <dbReference type="ARBA" id="ARBA00001970"/>
    </source>
</evidence>
<dbReference type="AlphaFoldDB" id="A0A034WF51"/>
<dbReference type="KEGG" id="bdr:105232322"/>
<accession>A0A034WF51</accession>
<evidence type="ECO:0000256" key="11">
    <source>
        <dbReference type="ARBA" id="ARBA00024225"/>
    </source>
</evidence>
<dbReference type="PROSITE" id="PS50939">
    <property type="entry name" value="CYTOCHROME_B561"/>
    <property type="match status" value="1"/>
</dbReference>
<evidence type="ECO:0000256" key="2">
    <source>
        <dbReference type="ARBA" id="ARBA00004141"/>
    </source>
</evidence>
<feature type="transmembrane region" description="Helical" evidence="12">
    <location>
        <begin position="109"/>
        <end position="132"/>
    </location>
</feature>
<dbReference type="GeneID" id="105232322"/>
<evidence type="ECO:0000256" key="8">
    <source>
        <dbReference type="ARBA" id="ARBA00022989"/>
    </source>
</evidence>
<protein>
    <recommendedName>
        <fullName evidence="11">ascorbate ferrireductase (transmembrane)</fullName>
        <ecNumber evidence="11">7.2.1.3</ecNumber>
    </recommendedName>
</protein>
<dbReference type="GO" id="GO:0016020">
    <property type="term" value="C:membrane"/>
    <property type="evidence" value="ECO:0007669"/>
    <property type="project" value="UniProtKB-SubCell"/>
</dbReference>
<evidence type="ECO:0000256" key="5">
    <source>
        <dbReference type="ARBA" id="ARBA00022692"/>
    </source>
</evidence>
<sequence>MVISSYTWNLANQCFILAITVCMSVKCAQMKFQKTATHAFLCTLGFVFLSAEGMMVRCNNNWLTRSLHPDTKTTLHFWLQLIGGILGVAGTLQKSLPKEHHFRSWHGKLGLAACVFFVINCLSGSLGLYSWGYRQYVSPAVNDFIHNFLGLLTFVTAMLAQYTGYNTGFFRRNLKEHEKFYKYLTAAVLVLTTWGPLIIFLRKLQ</sequence>
<evidence type="ECO:0000256" key="4">
    <source>
        <dbReference type="ARBA" id="ARBA00022617"/>
    </source>
</evidence>
<evidence type="ECO:0000256" key="9">
    <source>
        <dbReference type="ARBA" id="ARBA00023004"/>
    </source>
</evidence>
<feature type="transmembrane region" description="Helical" evidence="12">
    <location>
        <begin position="183"/>
        <end position="201"/>
    </location>
</feature>
<dbReference type="PANTHER" id="PTHR15422:SF43">
    <property type="entry name" value="ASCORBATE FERRIREDUCTASE (TRANSMEMBRANE)"/>
    <property type="match status" value="1"/>
</dbReference>
<dbReference type="GO" id="GO:0140575">
    <property type="term" value="F:transmembrane monodehydroascorbate reductase activity"/>
    <property type="evidence" value="ECO:0007669"/>
    <property type="project" value="InterPro"/>
</dbReference>
<feature type="transmembrane region" description="Helical" evidence="12">
    <location>
        <begin position="77"/>
        <end position="97"/>
    </location>
</feature>
<evidence type="ECO:0000313" key="14">
    <source>
        <dbReference type="EMBL" id="JAC52745.1"/>
    </source>
</evidence>
<keyword evidence="6" id="KW-0479">Metal-binding</keyword>
<comment type="subcellular location">
    <subcellularLocation>
        <location evidence="2">Membrane</location>
        <topology evidence="2">Multi-pass membrane protein</topology>
    </subcellularLocation>
</comment>
<dbReference type="RefSeq" id="XP_011212274.2">
    <property type="nucleotide sequence ID" value="XM_011213972.4"/>
</dbReference>
<dbReference type="OrthoDB" id="432881at2759"/>
<reference evidence="14" key="1">
    <citation type="journal article" date="2014" name="BMC Genomics">
        <title>Characterizing the developmental transcriptome of the oriental fruit fly, Bactrocera dorsalis (Diptera: Tephritidae) through comparative genomic analysis with Drosophila melanogaster utilizing modENCODE datasets.</title>
        <authorList>
            <person name="Geib S.M."/>
            <person name="Calla B."/>
            <person name="Hall B."/>
            <person name="Hou S."/>
            <person name="Manoukis N.C."/>
        </authorList>
    </citation>
    <scope>NUCLEOTIDE SEQUENCE</scope>
    <source>
        <strain evidence="14">Punador</strain>
    </source>
</reference>
<keyword evidence="9" id="KW-0408">Iron</keyword>
<evidence type="ECO:0000259" key="13">
    <source>
        <dbReference type="PROSITE" id="PS50939"/>
    </source>
</evidence>
<feature type="domain" description="Cytochrome b561" evidence="13">
    <location>
        <begin position="1"/>
        <end position="203"/>
    </location>
</feature>